<dbReference type="InterPro" id="IPR050556">
    <property type="entry name" value="Type_II_TA_system_RNase"/>
</dbReference>
<dbReference type="GO" id="GO:0004540">
    <property type="term" value="F:RNA nuclease activity"/>
    <property type="evidence" value="ECO:0007669"/>
    <property type="project" value="InterPro"/>
</dbReference>
<protein>
    <recommendedName>
        <fullName evidence="8">Ribonuclease VapC</fullName>
        <shortName evidence="8">RNase VapC</shortName>
        <ecNumber evidence="8">3.1.-.-</ecNumber>
    </recommendedName>
    <alternativeName>
        <fullName evidence="8">Toxin VapC</fullName>
    </alternativeName>
</protein>
<keyword evidence="11" id="KW-1185">Reference proteome</keyword>
<dbReference type="InterPro" id="IPR029060">
    <property type="entry name" value="PIN-like_dom_sf"/>
</dbReference>
<proteinExistence type="inferred from homology"/>
<comment type="similarity">
    <text evidence="7 8">Belongs to the PINc/VapC protein family.</text>
</comment>
<keyword evidence="6 8" id="KW-0460">Magnesium</keyword>
<feature type="binding site" evidence="8">
    <location>
        <position position="104"/>
    </location>
    <ligand>
        <name>Mg(2+)</name>
        <dbReference type="ChEBI" id="CHEBI:18420"/>
    </ligand>
</feature>
<evidence type="ECO:0000256" key="3">
    <source>
        <dbReference type="ARBA" id="ARBA00022722"/>
    </source>
</evidence>
<dbReference type="InterPro" id="IPR022907">
    <property type="entry name" value="VapC_family"/>
</dbReference>
<evidence type="ECO:0000256" key="2">
    <source>
        <dbReference type="ARBA" id="ARBA00022649"/>
    </source>
</evidence>
<dbReference type="SUPFAM" id="SSF88723">
    <property type="entry name" value="PIN domain-like"/>
    <property type="match status" value="1"/>
</dbReference>
<dbReference type="GO" id="GO:0016787">
    <property type="term" value="F:hydrolase activity"/>
    <property type="evidence" value="ECO:0007669"/>
    <property type="project" value="UniProtKB-KW"/>
</dbReference>
<evidence type="ECO:0000256" key="7">
    <source>
        <dbReference type="ARBA" id="ARBA00038093"/>
    </source>
</evidence>
<comment type="function">
    <text evidence="8">Toxic component of a toxin-antitoxin (TA) system. An RNase.</text>
</comment>
<evidence type="ECO:0000256" key="4">
    <source>
        <dbReference type="ARBA" id="ARBA00022723"/>
    </source>
</evidence>
<keyword evidence="2 8" id="KW-1277">Toxin-antitoxin system</keyword>
<dbReference type="OrthoDB" id="9796690at2"/>
<keyword evidence="5 8" id="KW-0378">Hydrolase</keyword>
<evidence type="ECO:0000313" key="10">
    <source>
        <dbReference type="EMBL" id="SBP86639.1"/>
    </source>
</evidence>
<dbReference type="GO" id="GO:0000287">
    <property type="term" value="F:magnesium ion binding"/>
    <property type="evidence" value="ECO:0007669"/>
    <property type="project" value="UniProtKB-UniRule"/>
</dbReference>
<reference evidence="10 11" key="1">
    <citation type="submission" date="2016-06" db="EMBL/GenBank/DDBJ databases">
        <authorList>
            <person name="Kjaerup R.B."/>
            <person name="Dalgaard T.S."/>
            <person name="Juul-Madsen H.R."/>
        </authorList>
    </citation>
    <scope>NUCLEOTIDE SEQUENCE [LARGE SCALE GENOMIC DNA]</scope>
    <source>
        <strain evidence="10 11">DSM 16361</strain>
    </source>
</reference>
<feature type="domain" description="PIN" evidence="9">
    <location>
        <begin position="10"/>
        <end position="130"/>
    </location>
</feature>
<keyword evidence="4 8" id="KW-0479">Metal-binding</keyword>
<dbReference type="Proteomes" id="UP000214566">
    <property type="component" value="Unassembled WGS sequence"/>
</dbReference>
<sequence length="142" mass="15445">MSAPQRGPQYLLDTNILFALVRSPRGPVAQAIAQVGENAVFTSIVVSAELRFGAEKSRSPRLLRQVEAVLSALDIRPIEQPVDVHYAVLRWHLERTGQSIGPNDMLIAAHALQEAATLVTVNVGEFSRVPGLVVENWLDSPG</sequence>
<dbReference type="InterPro" id="IPR002716">
    <property type="entry name" value="PIN_dom"/>
</dbReference>
<evidence type="ECO:0000313" key="11">
    <source>
        <dbReference type="Proteomes" id="UP000214566"/>
    </source>
</evidence>
<organism evidence="10 11">
    <name type="scientific">Thiomonas delicata</name>
    <name type="common">Thiomonas cuprina</name>
    <dbReference type="NCBI Taxonomy" id="364030"/>
    <lineage>
        <taxon>Bacteria</taxon>
        <taxon>Pseudomonadati</taxon>
        <taxon>Pseudomonadota</taxon>
        <taxon>Betaproteobacteria</taxon>
        <taxon>Burkholderiales</taxon>
        <taxon>Thiomonas</taxon>
    </lineage>
</organism>
<dbReference type="Pfam" id="PF01850">
    <property type="entry name" value="PIN"/>
    <property type="match status" value="1"/>
</dbReference>
<dbReference type="RefSeq" id="WP_094159126.1">
    <property type="nucleotide sequence ID" value="NZ_LT592170.1"/>
</dbReference>
<dbReference type="CDD" id="cd18748">
    <property type="entry name" value="PIN_VapC4-5_FitB-like"/>
    <property type="match status" value="1"/>
</dbReference>
<accession>A0A238D076</accession>
<dbReference type="EMBL" id="FLMQ01000034">
    <property type="protein sequence ID" value="SBP86639.1"/>
    <property type="molecule type" value="Genomic_DNA"/>
</dbReference>
<dbReference type="GO" id="GO:0090729">
    <property type="term" value="F:toxin activity"/>
    <property type="evidence" value="ECO:0007669"/>
    <property type="project" value="UniProtKB-KW"/>
</dbReference>
<feature type="binding site" evidence="8">
    <location>
        <position position="13"/>
    </location>
    <ligand>
        <name>Mg(2+)</name>
        <dbReference type="ChEBI" id="CHEBI:18420"/>
    </ligand>
</feature>
<keyword evidence="8" id="KW-0800">Toxin</keyword>
<evidence type="ECO:0000256" key="6">
    <source>
        <dbReference type="ARBA" id="ARBA00022842"/>
    </source>
</evidence>
<name>A0A238D076_THIDL</name>
<gene>
    <name evidence="8" type="primary">vapC</name>
    <name evidence="10" type="ORF">THIARS_40268</name>
</gene>
<evidence type="ECO:0000256" key="8">
    <source>
        <dbReference type="HAMAP-Rule" id="MF_00265"/>
    </source>
</evidence>
<evidence type="ECO:0000256" key="5">
    <source>
        <dbReference type="ARBA" id="ARBA00022801"/>
    </source>
</evidence>
<dbReference type="AlphaFoldDB" id="A0A238D076"/>
<comment type="cofactor">
    <cofactor evidence="1 8">
        <name>Mg(2+)</name>
        <dbReference type="ChEBI" id="CHEBI:18420"/>
    </cofactor>
</comment>
<evidence type="ECO:0000259" key="9">
    <source>
        <dbReference type="Pfam" id="PF01850"/>
    </source>
</evidence>
<dbReference type="EC" id="3.1.-.-" evidence="8"/>
<keyword evidence="3 8" id="KW-0540">Nuclease</keyword>
<dbReference type="HAMAP" id="MF_00265">
    <property type="entry name" value="VapC_Nob1"/>
    <property type="match status" value="1"/>
</dbReference>
<dbReference type="PANTHER" id="PTHR33653">
    <property type="entry name" value="RIBONUCLEASE VAPC2"/>
    <property type="match status" value="1"/>
</dbReference>
<dbReference type="PANTHER" id="PTHR33653:SF1">
    <property type="entry name" value="RIBONUCLEASE VAPC2"/>
    <property type="match status" value="1"/>
</dbReference>
<dbReference type="Gene3D" id="3.40.50.1010">
    <property type="entry name" value="5'-nuclease"/>
    <property type="match status" value="1"/>
</dbReference>
<evidence type="ECO:0000256" key="1">
    <source>
        <dbReference type="ARBA" id="ARBA00001946"/>
    </source>
</evidence>